<evidence type="ECO:0000313" key="6">
    <source>
        <dbReference type="Proteomes" id="UP000654918"/>
    </source>
</evidence>
<feature type="domain" description="Nephrocystin 3-like N-terminal" evidence="3">
    <location>
        <begin position="278"/>
        <end position="449"/>
    </location>
</feature>
<dbReference type="InterPro" id="IPR056884">
    <property type="entry name" value="NPHP3-like_N"/>
</dbReference>
<feature type="domain" description="Prion-inhibition and propagation HeLo" evidence="2">
    <location>
        <begin position="5"/>
        <end position="211"/>
    </location>
</feature>
<reference evidence="5" key="1">
    <citation type="journal article" date="2020" name="Phytopathology">
        <title>Genome Sequence Resources of Colletotrichum truncatum, C. plurivorum, C. musicola, and C. sojae: Four Species Pathogenic to Soybean (Glycine max).</title>
        <authorList>
            <person name="Rogerio F."/>
            <person name="Boufleur T.R."/>
            <person name="Ciampi-Guillardi M."/>
            <person name="Sukno S.A."/>
            <person name="Thon M.R."/>
            <person name="Massola Junior N.S."/>
            <person name="Baroncelli R."/>
        </authorList>
    </citation>
    <scope>NUCLEOTIDE SEQUENCE</scope>
    <source>
        <strain evidence="5">LFN00145</strain>
    </source>
</reference>
<feature type="domain" description="DUF7791" evidence="4">
    <location>
        <begin position="559"/>
        <end position="711"/>
    </location>
</feature>
<dbReference type="InterPro" id="IPR029498">
    <property type="entry name" value="HeLo_dom"/>
</dbReference>
<gene>
    <name evidence="5" type="ORF">CPLU01_05880</name>
</gene>
<evidence type="ECO:0000256" key="1">
    <source>
        <dbReference type="ARBA" id="ARBA00022737"/>
    </source>
</evidence>
<sequence length="973" mass="109120">MEAAGLAIGVVGIIGAFRDVIELFDMFAAAKSLQHDATLIMMKLNIERFLLLRWAEAIGLVSPDHDPRLDDPATQELIAGVLACIQNLMSDAGELSNKYGARSLDVANPSAGLVGMGQVSQVSNASRLNAFFQEFANYQSRLINGDSSRVGVRKRARWAIHDKEKFTKLVEELAHFTGKLQELVPPVPGTEFISLSSLGLGQVDNHRSLTLIAKASRAHHLEIAEDAWNQLRKRKILDSLWFRKLHERKNDIKAAHESTLQWALKPPSEDVPWDDLAWWLRAGTGVYWICGKAGSGKSTLMNHVCDSVITTRLLSEWARGRECLTANFFFRNPGANEQNTLQGLSRSLLFQILSQQWDLIPNVLPDMWREQEASDYDVSLSQKPLTIPSLVEMGQAFDQICKKFEDSSEFLCLFVDGLDELSGASCQEGVSFLRRFMNHRNVKLLVSSRPIPECVDAFDSKPKLALQDLNHSDIAHYVDDVIGDHSYMMSLRRRFPQQAKKLTSELVDKSSGVFLWVVLACRSINDGFVDCDSIAELHQRIDDLPRELEDMFKLMLKNIGTRHRRQGAKLLRICFVRQQEIPKLDDRQKGRVPKEMYALALALASDYDTEPAEFGPLTIEDKRDTCKAFEGRLRSRTAGLLELAKRATSTRERGARRRSGAYCFCYQEIHDPWVDAEVQFLHRSVFEFLSQEHVWAFDCLALPDEGFDPNAALSMGALHLAFQTIKTKWPSIDRVFLHLYEGMIWGSKADAEKTGLPNNIFWHFHHLLDLLSSLEPEDPRIGTSLLWPFVQSHRHGPTGQSSHGVVRFAIQGGAVNFIKAQSGLRELARTHGSHCTCSALLKDAGTIKLSATSGSFAVSSPEMVGLLLSVGCDPNAMMGGQDDKDSINSYGETTPWMAWVDTVRYGRSVSPENPQISEILDSTQRFLEAGASRDIFGMADLEDKILQLSRCEQKPIEARATKILELLRKIIIS</sequence>
<organism evidence="5 6">
    <name type="scientific">Colletotrichum plurivorum</name>
    <dbReference type="NCBI Taxonomy" id="2175906"/>
    <lineage>
        <taxon>Eukaryota</taxon>
        <taxon>Fungi</taxon>
        <taxon>Dikarya</taxon>
        <taxon>Ascomycota</taxon>
        <taxon>Pezizomycotina</taxon>
        <taxon>Sordariomycetes</taxon>
        <taxon>Hypocreomycetidae</taxon>
        <taxon>Glomerellales</taxon>
        <taxon>Glomerellaceae</taxon>
        <taxon>Colletotrichum</taxon>
        <taxon>Colletotrichum orchidearum species complex</taxon>
    </lineage>
</organism>
<evidence type="ECO:0000259" key="3">
    <source>
        <dbReference type="Pfam" id="PF24883"/>
    </source>
</evidence>
<dbReference type="InterPro" id="IPR056693">
    <property type="entry name" value="DUF7791"/>
</dbReference>
<comment type="caution">
    <text evidence="5">The sequence shown here is derived from an EMBL/GenBank/DDBJ whole genome shotgun (WGS) entry which is preliminary data.</text>
</comment>
<evidence type="ECO:0000259" key="4">
    <source>
        <dbReference type="Pfam" id="PF25053"/>
    </source>
</evidence>
<accession>A0A8H6KLI1</accession>
<keyword evidence="1" id="KW-0677">Repeat</keyword>
<dbReference type="Gene3D" id="1.20.120.1020">
    <property type="entry name" value="Prion-inhibition and propagation, HeLo domain"/>
    <property type="match status" value="1"/>
</dbReference>
<dbReference type="PANTHER" id="PTHR10039:SF5">
    <property type="entry name" value="NACHT DOMAIN-CONTAINING PROTEIN"/>
    <property type="match status" value="1"/>
</dbReference>
<proteinExistence type="predicted"/>
<dbReference type="Pfam" id="PF25053">
    <property type="entry name" value="DUF7791"/>
    <property type="match status" value="1"/>
</dbReference>
<dbReference type="Gene3D" id="3.40.50.300">
    <property type="entry name" value="P-loop containing nucleotide triphosphate hydrolases"/>
    <property type="match status" value="1"/>
</dbReference>
<name>A0A8H6KLI1_9PEZI</name>
<dbReference type="Pfam" id="PF14479">
    <property type="entry name" value="HeLo"/>
    <property type="match status" value="1"/>
</dbReference>
<evidence type="ECO:0000313" key="5">
    <source>
        <dbReference type="EMBL" id="KAF6832931.1"/>
    </source>
</evidence>
<dbReference type="PANTHER" id="PTHR10039">
    <property type="entry name" value="AMELOGENIN"/>
    <property type="match status" value="1"/>
</dbReference>
<dbReference type="EMBL" id="WIGO01000064">
    <property type="protein sequence ID" value="KAF6832931.1"/>
    <property type="molecule type" value="Genomic_DNA"/>
</dbReference>
<dbReference type="Proteomes" id="UP000654918">
    <property type="component" value="Unassembled WGS sequence"/>
</dbReference>
<dbReference type="AlphaFoldDB" id="A0A8H6KLI1"/>
<dbReference type="SUPFAM" id="SSF52540">
    <property type="entry name" value="P-loop containing nucleoside triphosphate hydrolases"/>
    <property type="match status" value="1"/>
</dbReference>
<dbReference type="InterPro" id="IPR038305">
    <property type="entry name" value="HeLo_sf"/>
</dbReference>
<protein>
    <submittedName>
        <fullName evidence="5">Small s protein</fullName>
    </submittedName>
</protein>
<evidence type="ECO:0000259" key="2">
    <source>
        <dbReference type="Pfam" id="PF14479"/>
    </source>
</evidence>
<keyword evidence="6" id="KW-1185">Reference proteome</keyword>
<dbReference type="Pfam" id="PF24883">
    <property type="entry name" value="NPHP3_N"/>
    <property type="match status" value="1"/>
</dbReference>
<dbReference type="InterPro" id="IPR027417">
    <property type="entry name" value="P-loop_NTPase"/>
</dbReference>